<feature type="compositionally biased region" description="Pro residues" evidence="5">
    <location>
        <begin position="27"/>
        <end position="64"/>
    </location>
</feature>
<dbReference type="STRING" id="1513793.SAMN06296036_104193"/>
<evidence type="ECO:0000256" key="2">
    <source>
        <dbReference type="ARBA" id="ARBA00022723"/>
    </source>
</evidence>
<dbReference type="InterPro" id="IPR009056">
    <property type="entry name" value="Cyt_c-like_dom"/>
</dbReference>
<evidence type="ECO:0000256" key="1">
    <source>
        <dbReference type="ARBA" id="ARBA00022617"/>
    </source>
</evidence>
<dbReference type="RefSeq" id="WP_132316678.1">
    <property type="nucleotide sequence ID" value="NZ_FWZT01000004.1"/>
</dbReference>
<dbReference type="GO" id="GO:0009055">
    <property type="term" value="F:electron transfer activity"/>
    <property type="evidence" value="ECO:0007669"/>
    <property type="project" value="InterPro"/>
</dbReference>
<keyword evidence="3 4" id="KW-0408">Iron</keyword>
<dbReference type="Gene3D" id="1.10.760.10">
    <property type="entry name" value="Cytochrome c-like domain"/>
    <property type="match status" value="2"/>
</dbReference>
<sequence length="242" mass="27014">MKTIIAVITTLSSAAFAGEVTIPGFPSPPVVINPSEPPTPPTPPTPPGPTPPPSPGDPQPPTPPGGGDDSNFGLSGKEVYLKECAVCHGEIGEGTERGYRIQFPVRGFATYITRHGRKNHPDFDIDMPAYSRELISDQQMREMWDYLHNLPRPRTGKKVYETFCANCHGLDGRGGMSGESVLGELDEVYEYVREGEGYNNYWSRTDYMPRWNWQELPNEEIRMMIYYLYSLGGGYDDDDDDD</sequence>
<dbReference type="GO" id="GO:0046872">
    <property type="term" value="F:metal ion binding"/>
    <property type="evidence" value="ECO:0007669"/>
    <property type="project" value="UniProtKB-KW"/>
</dbReference>
<dbReference type="EMBL" id="FWZT01000004">
    <property type="protein sequence ID" value="SMF07118.1"/>
    <property type="molecule type" value="Genomic_DNA"/>
</dbReference>
<evidence type="ECO:0000256" key="3">
    <source>
        <dbReference type="ARBA" id="ARBA00023004"/>
    </source>
</evidence>
<organism evidence="8 9">
    <name type="scientific">Pseudobacteriovorax antillogorgiicola</name>
    <dbReference type="NCBI Taxonomy" id="1513793"/>
    <lineage>
        <taxon>Bacteria</taxon>
        <taxon>Pseudomonadati</taxon>
        <taxon>Bdellovibrionota</taxon>
        <taxon>Oligoflexia</taxon>
        <taxon>Oligoflexales</taxon>
        <taxon>Pseudobacteriovoracaceae</taxon>
        <taxon>Pseudobacteriovorax</taxon>
    </lineage>
</organism>
<feature type="signal peptide" evidence="6">
    <location>
        <begin position="1"/>
        <end position="17"/>
    </location>
</feature>
<dbReference type="InterPro" id="IPR051459">
    <property type="entry name" value="Cytochrome_c-type_DH"/>
</dbReference>
<evidence type="ECO:0000259" key="7">
    <source>
        <dbReference type="PROSITE" id="PS51007"/>
    </source>
</evidence>
<dbReference type="PANTHER" id="PTHR35008">
    <property type="entry name" value="BLL4482 PROTEIN-RELATED"/>
    <property type="match status" value="1"/>
</dbReference>
<evidence type="ECO:0000256" key="4">
    <source>
        <dbReference type="PROSITE-ProRule" id="PRU00433"/>
    </source>
</evidence>
<evidence type="ECO:0000256" key="5">
    <source>
        <dbReference type="SAM" id="MobiDB-lite"/>
    </source>
</evidence>
<name>A0A1Y6BEE8_9BACT</name>
<dbReference type="InterPro" id="IPR036909">
    <property type="entry name" value="Cyt_c-like_dom_sf"/>
</dbReference>
<proteinExistence type="predicted"/>
<dbReference type="OrthoDB" id="9809720at2"/>
<evidence type="ECO:0000313" key="8">
    <source>
        <dbReference type="EMBL" id="SMF07118.1"/>
    </source>
</evidence>
<reference evidence="9" key="1">
    <citation type="submission" date="2017-04" db="EMBL/GenBank/DDBJ databases">
        <authorList>
            <person name="Varghese N."/>
            <person name="Submissions S."/>
        </authorList>
    </citation>
    <scope>NUCLEOTIDE SEQUENCE [LARGE SCALE GENOMIC DNA]</scope>
    <source>
        <strain evidence="9">RKEM611</strain>
    </source>
</reference>
<dbReference type="AlphaFoldDB" id="A0A1Y6BEE8"/>
<evidence type="ECO:0000256" key="6">
    <source>
        <dbReference type="SAM" id="SignalP"/>
    </source>
</evidence>
<dbReference type="Pfam" id="PF13442">
    <property type="entry name" value="Cytochrome_CBB3"/>
    <property type="match status" value="2"/>
</dbReference>
<keyword evidence="9" id="KW-1185">Reference proteome</keyword>
<feature type="chain" id="PRO_5012283227" evidence="6">
    <location>
        <begin position="18"/>
        <end position="242"/>
    </location>
</feature>
<feature type="region of interest" description="Disordered" evidence="5">
    <location>
        <begin position="27"/>
        <end position="74"/>
    </location>
</feature>
<dbReference type="SUPFAM" id="SSF46626">
    <property type="entry name" value="Cytochrome c"/>
    <property type="match status" value="2"/>
</dbReference>
<feature type="domain" description="Cytochrome c" evidence="7">
    <location>
        <begin position="151"/>
        <end position="242"/>
    </location>
</feature>
<keyword evidence="1 4" id="KW-0349">Heme</keyword>
<dbReference type="PANTHER" id="PTHR35008:SF4">
    <property type="entry name" value="BLL4482 PROTEIN"/>
    <property type="match status" value="1"/>
</dbReference>
<keyword evidence="2 4" id="KW-0479">Metal-binding</keyword>
<dbReference type="GO" id="GO:0020037">
    <property type="term" value="F:heme binding"/>
    <property type="evidence" value="ECO:0007669"/>
    <property type="project" value="InterPro"/>
</dbReference>
<dbReference type="PROSITE" id="PS51007">
    <property type="entry name" value="CYTC"/>
    <property type="match status" value="1"/>
</dbReference>
<evidence type="ECO:0000313" key="9">
    <source>
        <dbReference type="Proteomes" id="UP000192907"/>
    </source>
</evidence>
<gene>
    <name evidence="8" type="ORF">SAMN06296036_104193</name>
</gene>
<accession>A0A1Y6BEE8</accession>
<dbReference type="Proteomes" id="UP000192907">
    <property type="component" value="Unassembled WGS sequence"/>
</dbReference>
<protein>
    <submittedName>
        <fullName evidence="8">Cytochrome C oxidase, cbb3-type, subunit III</fullName>
    </submittedName>
</protein>
<keyword evidence="6" id="KW-0732">Signal</keyword>